<dbReference type="EMBL" id="CP136920">
    <property type="protein sequence ID" value="WOO42196.1"/>
    <property type="molecule type" value="Genomic_DNA"/>
</dbReference>
<name>A0AAQ3QUA5_9BACT</name>
<dbReference type="AlphaFoldDB" id="A0AAQ3QUA5"/>
<sequence>MKKINIAAISLLVLLTVILLVTGKTYLSASILDEFANGIETIGFELGDNEFDSFELKNKGNSDYIIVSQPYLSEHLVIDRFRPHGISDALVKELAGRSKQKESYFAYLIKDSKISAQKELNFNIGLVDMVYIKKIPSETKVQILVWKDEKLVRPIVVLNQDELNNVINESPTAEP</sequence>
<proteinExistence type="predicted"/>
<evidence type="ECO:0000313" key="1">
    <source>
        <dbReference type="EMBL" id="WOO42196.1"/>
    </source>
</evidence>
<evidence type="ECO:0000313" key="2">
    <source>
        <dbReference type="Proteomes" id="UP001304300"/>
    </source>
</evidence>
<organism evidence="1 2">
    <name type="scientific">Rubellicoccus peritrichatus</name>
    <dbReference type="NCBI Taxonomy" id="3080537"/>
    <lineage>
        <taxon>Bacteria</taxon>
        <taxon>Pseudomonadati</taxon>
        <taxon>Verrucomicrobiota</taxon>
        <taxon>Opitutia</taxon>
        <taxon>Puniceicoccales</taxon>
        <taxon>Cerasicoccaceae</taxon>
        <taxon>Rubellicoccus</taxon>
    </lineage>
</organism>
<keyword evidence="2" id="KW-1185">Reference proteome</keyword>
<dbReference type="KEGG" id="puo:RZN69_03780"/>
<dbReference type="Proteomes" id="UP001304300">
    <property type="component" value="Chromosome"/>
</dbReference>
<accession>A0AAQ3QUA5</accession>
<reference evidence="1 2" key="1">
    <citation type="submission" date="2023-10" db="EMBL/GenBank/DDBJ databases">
        <title>Rubellicoccus peritrichatus gen. nov., sp. nov., isolated from an algae of coral reef tank.</title>
        <authorList>
            <person name="Luo J."/>
        </authorList>
    </citation>
    <scope>NUCLEOTIDE SEQUENCE [LARGE SCALE GENOMIC DNA]</scope>
    <source>
        <strain evidence="1 2">CR14</strain>
    </source>
</reference>
<dbReference type="RefSeq" id="WP_317834681.1">
    <property type="nucleotide sequence ID" value="NZ_CP136920.1"/>
</dbReference>
<gene>
    <name evidence="1" type="ORF">RZN69_03780</name>
</gene>
<protein>
    <submittedName>
        <fullName evidence="1">Uncharacterized protein</fullName>
    </submittedName>
</protein>